<dbReference type="AlphaFoldDB" id="A0A5J9TK57"/>
<evidence type="ECO:0000256" key="1">
    <source>
        <dbReference type="PROSITE-ProRule" id="PRU00042"/>
    </source>
</evidence>
<dbReference type="SMART" id="SM00355">
    <property type="entry name" value="ZnF_C2H2"/>
    <property type="match status" value="1"/>
</dbReference>
<keyword evidence="1" id="KW-0863">Zinc-finger</keyword>
<dbReference type="OrthoDB" id="6155966at2759"/>
<feature type="non-terminal residue" evidence="3">
    <location>
        <position position="48"/>
    </location>
</feature>
<dbReference type="PROSITE" id="PS50157">
    <property type="entry name" value="ZINC_FINGER_C2H2_2"/>
    <property type="match status" value="1"/>
</dbReference>
<evidence type="ECO:0000313" key="3">
    <source>
        <dbReference type="EMBL" id="TVU11547.1"/>
    </source>
</evidence>
<feature type="domain" description="C2H2-type" evidence="2">
    <location>
        <begin position="24"/>
        <end position="48"/>
    </location>
</feature>
<reference evidence="3 4" key="1">
    <citation type="journal article" date="2019" name="Sci. Rep.">
        <title>A high-quality genome of Eragrostis curvula grass provides insights into Poaceae evolution and supports new strategies to enhance forage quality.</title>
        <authorList>
            <person name="Carballo J."/>
            <person name="Santos B.A.C.M."/>
            <person name="Zappacosta D."/>
            <person name="Garbus I."/>
            <person name="Selva J.P."/>
            <person name="Gallo C.A."/>
            <person name="Diaz A."/>
            <person name="Albertini E."/>
            <person name="Caccamo M."/>
            <person name="Echenique V."/>
        </authorList>
    </citation>
    <scope>NUCLEOTIDE SEQUENCE [LARGE SCALE GENOMIC DNA]</scope>
    <source>
        <strain evidence="4">cv. Victoria</strain>
        <tissue evidence="3">Leaf</tissue>
    </source>
</reference>
<dbReference type="Proteomes" id="UP000324897">
    <property type="component" value="Chromosome 3"/>
</dbReference>
<dbReference type="InterPro" id="IPR036236">
    <property type="entry name" value="Znf_C2H2_sf"/>
</dbReference>
<organism evidence="3 4">
    <name type="scientific">Eragrostis curvula</name>
    <name type="common">weeping love grass</name>
    <dbReference type="NCBI Taxonomy" id="38414"/>
    <lineage>
        <taxon>Eukaryota</taxon>
        <taxon>Viridiplantae</taxon>
        <taxon>Streptophyta</taxon>
        <taxon>Embryophyta</taxon>
        <taxon>Tracheophyta</taxon>
        <taxon>Spermatophyta</taxon>
        <taxon>Magnoliopsida</taxon>
        <taxon>Liliopsida</taxon>
        <taxon>Poales</taxon>
        <taxon>Poaceae</taxon>
        <taxon>PACMAD clade</taxon>
        <taxon>Chloridoideae</taxon>
        <taxon>Eragrostideae</taxon>
        <taxon>Eragrostidinae</taxon>
        <taxon>Eragrostis</taxon>
    </lineage>
</organism>
<dbReference type="GO" id="GO:0008270">
    <property type="term" value="F:zinc ion binding"/>
    <property type="evidence" value="ECO:0007669"/>
    <property type="project" value="UniProtKB-KW"/>
</dbReference>
<dbReference type="PROSITE" id="PS00028">
    <property type="entry name" value="ZINC_FINGER_C2H2_1"/>
    <property type="match status" value="1"/>
</dbReference>
<gene>
    <name evidence="3" type="ORF">EJB05_45140</name>
</gene>
<protein>
    <recommendedName>
        <fullName evidence="2">C2H2-type domain-containing protein</fullName>
    </recommendedName>
</protein>
<dbReference type="InterPro" id="IPR013087">
    <property type="entry name" value="Znf_C2H2_type"/>
</dbReference>
<evidence type="ECO:0000259" key="2">
    <source>
        <dbReference type="PROSITE" id="PS50157"/>
    </source>
</evidence>
<name>A0A5J9TK57_9POAL</name>
<dbReference type="Gene3D" id="3.30.160.60">
    <property type="entry name" value="Classic Zinc Finger"/>
    <property type="match status" value="1"/>
</dbReference>
<dbReference type="SUPFAM" id="SSF57667">
    <property type="entry name" value="beta-beta-alpha zinc fingers"/>
    <property type="match status" value="1"/>
</dbReference>
<sequence>MAQGLGNGGSIPRKMISSRHHPLHNCSWCSMAFKSPQALGGHMRTHRN</sequence>
<keyword evidence="4" id="KW-1185">Reference proteome</keyword>
<keyword evidence="1" id="KW-0479">Metal-binding</keyword>
<keyword evidence="1" id="KW-0862">Zinc</keyword>
<dbReference type="EMBL" id="RWGY01000039">
    <property type="protein sequence ID" value="TVU11547.1"/>
    <property type="molecule type" value="Genomic_DNA"/>
</dbReference>
<accession>A0A5J9TK57</accession>
<dbReference type="Gramene" id="TVU11547">
    <property type="protein sequence ID" value="TVU11547"/>
    <property type="gene ID" value="EJB05_45140"/>
</dbReference>
<proteinExistence type="predicted"/>
<comment type="caution">
    <text evidence="3">The sequence shown here is derived from an EMBL/GenBank/DDBJ whole genome shotgun (WGS) entry which is preliminary data.</text>
</comment>
<evidence type="ECO:0000313" key="4">
    <source>
        <dbReference type="Proteomes" id="UP000324897"/>
    </source>
</evidence>
<dbReference type="Pfam" id="PF13912">
    <property type="entry name" value="zf-C2H2_6"/>
    <property type="match status" value="1"/>
</dbReference>